<evidence type="ECO:0000256" key="6">
    <source>
        <dbReference type="SAM" id="MobiDB-lite"/>
    </source>
</evidence>
<dbReference type="Gene3D" id="1.25.40.10">
    <property type="entry name" value="Tetratricopeptide repeat domain"/>
    <property type="match status" value="2"/>
</dbReference>
<accession>A0A0C2T2K6</accession>
<evidence type="ECO:0000313" key="7">
    <source>
        <dbReference type="EMBL" id="KIL70065.1"/>
    </source>
</evidence>
<dbReference type="PROSITE" id="PS51375">
    <property type="entry name" value="PPR"/>
    <property type="match status" value="1"/>
</dbReference>
<comment type="similarity">
    <text evidence="1">Belongs to the CCM1 family.</text>
</comment>
<feature type="region of interest" description="Disordered" evidence="6">
    <location>
        <begin position="18"/>
        <end position="37"/>
    </location>
</feature>
<dbReference type="PANTHER" id="PTHR47447">
    <property type="entry name" value="OS03G0856100 PROTEIN"/>
    <property type="match status" value="1"/>
</dbReference>
<evidence type="ECO:0000256" key="4">
    <source>
        <dbReference type="ARBA" id="ARBA00044511"/>
    </source>
</evidence>
<feature type="compositionally biased region" description="Polar residues" evidence="6">
    <location>
        <begin position="588"/>
        <end position="597"/>
    </location>
</feature>
<feature type="compositionally biased region" description="Basic and acidic residues" evidence="6">
    <location>
        <begin position="57"/>
        <end position="75"/>
    </location>
</feature>
<dbReference type="HOGENOM" id="CLU_026239_0_0_1"/>
<evidence type="ECO:0000256" key="1">
    <source>
        <dbReference type="ARBA" id="ARBA00006192"/>
    </source>
</evidence>
<keyword evidence="2" id="KW-0677">Repeat</keyword>
<feature type="region of interest" description="Disordered" evidence="6">
    <location>
        <begin position="54"/>
        <end position="82"/>
    </location>
</feature>
<evidence type="ECO:0000313" key="8">
    <source>
        <dbReference type="Proteomes" id="UP000054549"/>
    </source>
</evidence>
<feature type="region of interest" description="Disordered" evidence="6">
    <location>
        <begin position="588"/>
        <end position="611"/>
    </location>
</feature>
<comment type="function">
    <text evidence="3">Regulates mitochondrial small subunit maturation by controlling 15S rRNA 5'-end processing. Localizes to the 5' precursor of the 15S rRNA in a position that is subsequently occupied by mS47 in the mature yeast mtSSU. Uses structure and sequence-specific RNA recognition, binding to a single-stranded region of the precursor and specifically recognizing bases -6 to -1. The exchange of Ccm1 for mS47 is coupled to the irreversible removal of precursor rRNA that is accompanied by conformational changes of the mitoribosomal proteins uS5m and mS26. These conformational changes signal completion of 5'-end rRNA processing through protection of the mature 5'-end of the 15S rRNA and stabilization of mS47. The removal of the 5' precursor together with the dissociation of Ccm1 may be catalyzed by the 5'-3' exoribonuclease Pet127. Involved in the specific removal of group I introns in mitochondrial encoded transcripts.</text>
</comment>
<evidence type="ECO:0000256" key="5">
    <source>
        <dbReference type="PROSITE-ProRule" id="PRU00708"/>
    </source>
</evidence>
<dbReference type="Pfam" id="PF13041">
    <property type="entry name" value="PPR_2"/>
    <property type="match status" value="1"/>
</dbReference>
<dbReference type="InterPro" id="IPR011990">
    <property type="entry name" value="TPR-like_helical_dom_sf"/>
</dbReference>
<dbReference type="EMBL" id="KN818224">
    <property type="protein sequence ID" value="KIL70065.1"/>
    <property type="molecule type" value="Genomic_DNA"/>
</dbReference>
<proteinExistence type="inferred from homology"/>
<dbReference type="STRING" id="946122.A0A0C2T2K6"/>
<gene>
    <name evidence="7" type="ORF">M378DRAFT_116858</name>
</gene>
<dbReference type="Proteomes" id="UP000054549">
    <property type="component" value="Unassembled WGS sequence"/>
</dbReference>
<comment type="subunit">
    <text evidence="4">Binds to mitochondrial small subunit 15S rRNA.</text>
</comment>
<feature type="repeat" description="PPR" evidence="5">
    <location>
        <begin position="122"/>
        <end position="156"/>
    </location>
</feature>
<dbReference type="OrthoDB" id="185373at2759"/>
<evidence type="ECO:0000256" key="3">
    <source>
        <dbReference type="ARBA" id="ARBA00044493"/>
    </source>
</evidence>
<organism evidence="7 8">
    <name type="scientific">Amanita muscaria (strain Koide BX008)</name>
    <dbReference type="NCBI Taxonomy" id="946122"/>
    <lineage>
        <taxon>Eukaryota</taxon>
        <taxon>Fungi</taxon>
        <taxon>Dikarya</taxon>
        <taxon>Basidiomycota</taxon>
        <taxon>Agaricomycotina</taxon>
        <taxon>Agaricomycetes</taxon>
        <taxon>Agaricomycetidae</taxon>
        <taxon>Agaricales</taxon>
        <taxon>Pluteineae</taxon>
        <taxon>Amanitaceae</taxon>
        <taxon>Amanita</taxon>
    </lineage>
</organism>
<reference evidence="7 8" key="1">
    <citation type="submission" date="2014-04" db="EMBL/GenBank/DDBJ databases">
        <title>Evolutionary Origins and Diversification of the Mycorrhizal Mutualists.</title>
        <authorList>
            <consortium name="DOE Joint Genome Institute"/>
            <consortium name="Mycorrhizal Genomics Consortium"/>
            <person name="Kohler A."/>
            <person name="Kuo A."/>
            <person name="Nagy L.G."/>
            <person name="Floudas D."/>
            <person name="Copeland A."/>
            <person name="Barry K.W."/>
            <person name="Cichocki N."/>
            <person name="Veneault-Fourrey C."/>
            <person name="LaButti K."/>
            <person name="Lindquist E.A."/>
            <person name="Lipzen A."/>
            <person name="Lundell T."/>
            <person name="Morin E."/>
            <person name="Murat C."/>
            <person name="Riley R."/>
            <person name="Ohm R."/>
            <person name="Sun H."/>
            <person name="Tunlid A."/>
            <person name="Henrissat B."/>
            <person name="Grigoriev I.V."/>
            <person name="Hibbett D.S."/>
            <person name="Martin F."/>
        </authorList>
    </citation>
    <scope>NUCLEOTIDE SEQUENCE [LARGE SCALE GENOMIC DNA]</scope>
    <source>
        <strain evidence="7 8">Koide BX008</strain>
    </source>
</reference>
<dbReference type="InParanoid" id="A0A0C2T2K6"/>
<evidence type="ECO:0008006" key="9">
    <source>
        <dbReference type="Google" id="ProtNLM"/>
    </source>
</evidence>
<protein>
    <recommendedName>
        <fullName evidence="9">Pentatricopeptide repeat protein</fullName>
    </recommendedName>
</protein>
<name>A0A0C2T2K6_AMAMK</name>
<sequence length="611" mass="68766">MLVIRSSRLLCCRAFSTSSPVSARRPPSVDDAAEAEKPRLPRYVRRQLAFGDVAAEDTPKPSGEKRVFRSKHYDPSKTQTPKTDMKMLEPHVLSKRLKKLCDANQIDAAVSMVKNAPLDAQNAPVWNTLIWEAMKAKRFKLAYLLFTDMKRRGHSPTTRTFQTMFTGFSRVEHWSTHPKQLANVRSLYEAYQRHIASVKREDPSSPHLSVDPLAAYIKILGDAGRFQDIFDVYYALDSEGPLAPNQLIFTAIFQALAPKVDMIGDRAVPYLKNAADAKLLWKQMLKASQKSPGFKVDSYIASAAVAALTRGGPSEQAFAFQIVRDYFGLYPPDESAPTEFLPLPPACLDVILRLCNYTKKHDLCLHFVQQVKRRPEDLGGPSILDRRHMEEVLKALLGITNTNRKFGSDQALATVEWMLRQEVLGKNGPKIRPTFSTFGLVMTACWHSGDWQSAARTFELMTGYHAHDFADGAVAMSPKLDKRSPDRYLTPTPEIASSMIRAALGSSDRSSMRQCLRMIYHLGLDNIMRGAGTESNKAAKNRAFWASKLNAAILEIVESVRGQRDIPEEAKKWEELKIRTSRLEAKLQTESTSSFIPTQEKAPRKRRTTDY</sequence>
<dbReference type="PANTHER" id="PTHR47447:SF23">
    <property type="entry name" value="PENTACOTRIPEPTIDE-REPEAT REGION OF PRORP DOMAIN-CONTAINING PROTEIN"/>
    <property type="match status" value="1"/>
</dbReference>
<keyword evidence="8" id="KW-1185">Reference proteome</keyword>
<dbReference type="InterPro" id="IPR002885">
    <property type="entry name" value="PPR_rpt"/>
</dbReference>
<dbReference type="AlphaFoldDB" id="A0A0C2T2K6"/>
<evidence type="ECO:0000256" key="2">
    <source>
        <dbReference type="ARBA" id="ARBA00022737"/>
    </source>
</evidence>